<accession>A0ABQ5KLS5</accession>
<feature type="compositionally biased region" description="Basic and acidic residues" evidence="1">
    <location>
        <begin position="80"/>
        <end position="93"/>
    </location>
</feature>
<reference evidence="2" key="1">
    <citation type="submission" date="2022-03" db="EMBL/GenBank/DDBJ databases">
        <title>Draft genome sequence of Aduncisulcus paluster, a free-living microaerophilic Fornicata.</title>
        <authorList>
            <person name="Yuyama I."/>
            <person name="Kume K."/>
            <person name="Tamura T."/>
            <person name="Inagaki Y."/>
            <person name="Hashimoto T."/>
        </authorList>
    </citation>
    <scope>NUCLEOTIDE SEQUENCE</scope>
    <source>
        <strain evidence="2">NY0171</strain>
    </source>
</reference>
<evidence type="ECO:0000313" key="2">
    <source>
        <dbReference type="EMBL" id="GKT33450.1"/>
    </source>
</evidence>
<evidence type="ECO:0000313" key="3">
    <source>
        <dbReference type="Proteomes" id="UP001057375"/>
    </source>
</evidence>
<comment type="caution">
    <text evidence="2">The sequence shown here is derived from an EMBL/GenBank/DDBJ whole genome shotgun (WGS) entry which is preliminary data.</text>
</comment>
<protein>
    <submittedName>
        <fullName evidence="2">Uncharacterized protein</fullName>
    </submittedName>
</protein>
<feature type="region of interest" description="Disordered" evidence="1">
    <location>
        <begin position="1"/>
        <end position="152"/>
    </location>
</feature>
<evidence type="ECO:0000256" key="1">
    <source>
        <dbReference type="SAM" id="MobiDB-lite"/>
    </source>
</evidence>
<organism evidence="2 3">
    <name type="scientific">Aduncisulcus paluster</name>
    <dbReference type="NCBI Taxonomy" id="2918883"/>
    <lineage>
        <taxon>Eukaryota</taxon>
        <taxon>Metamonada</taxon>
        <taxon>Carpediemonas-like organisms</taxon>
        <taxon>Aduncisulcus</taxon>
    </lineage>
</organism>
<dbReference type="Proteomes" id="UP001057375">
    <property type="component" value="Unassembled WGS sequence"/>
</dbReference>
<sequence length="152" mass="16948">TDKYMKKKKGKRFASREVKPKKKRTPKTSDSSNSFLKREDMEERERVPLQDIEIDGGMGSPNDVLEVTPFDASPVTSSEQQHKETMGDLDLRDMQGIAEVGDDVVKSNIGHEEEEEEEQSFSPPPPPPFPSSSLNKTISIDSSSHISALLSE</sequence>
<feature type="non-terminal residue" evidence="2">
    <location>
        <position position="152"/>
    </location>
</feature>
<dbReference type="EMBL" id="BQXS01002927">
    <property type="protein sequence ID" value="GKT33450.1"/>
    <property type="molecule type" value="Genomic_DNA"/>
</dbReference>
<feature type="compositionally biased region" description="Basic residues" evidence="1">
    <location>
        <begin position="1"/>
        <end position="26"/>
    </location>
</feature>
<feature type="non-terminal residue" evidence="2">
    <location>
        <position position="1"/>
    </location>
</feature>
<proteinExistence type="predicted"/>
<name>A0ABQ5KLS5_9EUKA</name>
<gene>
    <name evidence="2" type="ORF">ADUPG1_002496</name>
</gene>
<feature type="compositionally biased region" description="Basic and acidic residues" evidence="1">
    <location>
        <begin position="36"/>
        <end position="48"/>
    </location>
</feature>
<keyword evidence="3" id="KW-1185">Reference proteome</keyword>
<feature type="compositionally biased region" description="Polar residues" evidence="1">
    <location>
        <begin position="134"/>
        <end position="146"/>
    </location>
</feature>